<keyword evidence="1" id="KW-0732">Signal</keyword>
<evidence type="ECO:0000259" key="2">
    <source>
        <dbReference type="Pfam" id="PF02557"/>
    </source>
</evidence>
<organism evidence="3 4">
    <name type="scientific">Subtercola lobariae</name>
    <dbReference type="NCBI Taxonomy" id="1588641"/>
    <lineage>
        <taxon>Bacteria</taxon>
        <taxon>Bacillati</taxon>
        <taxon>Actinomycetota</taxon>
        <taxon>Actinomycetes</taxon>
        <taxon>Micrococcales</taxon>
        <taxon>Microbacteriaceae</taxon>
        <taxon>Subtercola</taxon>
    </lineage>
</organism>
<comment type="caution">
    <text evidence="3">The sequence shown here is derived from an EMBL/GenBank/DDBJ whole genome shotgun (WGS) entry which is preliminary data.</text>
</comment>
<feature type="domain" description="D-alanyl-D-alanine carboxypeptidase-like core" evidence="2">
    <location>
        <begin position="110"/>
        <end position="240"/>
    </location>
</feature>
<evidence type="ECO:0000313" key="4">
    <source>
        <dbReference type="Proteomes" id="UP000598775"/>
    </source>
</evidence>
<dbReference type="SUPFAM" id="SSF55166">
    <property type="entry name" value="Hedgehog/DD-peptidase"/>
    <property type="match status" value="1"/>
</dbReference>
<name>A0A917B6B9_9MICO</name>
<dbReference type="Proteomes" id="UP000598775">
    <property type="component" value="Unassembled WGS sequence"/>
</dbReference>
<dbReference type="AlphaFoldDB" id="A0A917B6B9"/>
<reference evidence="3 4" key="1">
    <citation type="journal article" date="2014" name="Int. J. Syst. Evol. Microbiol.">
        <title>Complete genome sequence of Corynebacterium casei LMG S-19264T (=DSM 44701T), isolated from a smear-ripened cheese.</title>
        <authorList>
            <consortium name="US DOE Joint Genome Institute (JGI-PGF)"/>
            <person name="Walter F."/>
            <person name="Albersmeier A."/>
            <person name="Kalinowski J."/>
            <person name="Ruckert C."/>
        </authorList>
    </citation>
    <scope>NUCLEOTIDE SEQUENCE [LARGE SCALE GENOMIC DNA]</scope>
    <source>
        <strain evidence="3 4">CGMCC 1.12976</strain>
    </source>
</reference>
<dbReference type="GO" id="GO:0008233">
    <property type="term" value="F:peptidase activity"/>
    <property type="evidence" value="ECO:0007669"/>
    <property type="project" value="InterPro"/>
</dbReference>
<dbReference type="PANTHER" id="PTHR34385">
    <property type="entry name" value="D-ALANYL-D-ALANINE CARBOXYPEPTIDASE"/>
    <property type="match status" value="1"/>
</dbReference>
<dbReference type="CDD" id="cd14852">
    <property type="entry name" value="LD-carboxypeptidase"/>
    <property type="match status" value="1"/>
</dbReference>
<evidence type="ECO:0000313" key="3">
    <source>
        <dbReference type="EMBL" id="GGF23265.1"/>
    </source>
</evidence>
<protein>
    <recommendedName>
        <fullName evidence="2">D-alanyl-D-alanine carboxypeptidase-like core domain-containing protein</fullName>
    </recommendedName>
</protein>
<feature type="chain" id="PRO_5039282322" description="D-alanyl-D-alanine carboxypeptidase-like core domain-containing protein" evidence="1">
    <location>
        <begin position="20"/>
        <end position="269"/>
    </location>
</feature>
<keyword evidence="4" id="KW-1185">Reference proteome</keyword>
<dbReference type="EMBL" id="BMGP01000002">
    <property type="protein sequence ID" value="GGF23265.1"/>
    <property type="molecule type" value="Genomic_DNA"/>
</dbReference>
<dbReference type="InterPro" id="IPR058193">
    <property type="entry name" value="VanY/YodJ_core_dom"/>
</dbReference>
<feature type="signal peptide" evidence="1">
    <location>
        <begin position="1"/>
        <end position="19"/>
    </location>
</feature>
<proteinExistence type="predicted"/>
<dbReference type="PANTHER" id="PTHR34385:SF1">
    <property type="entry name" value="PEPTIDOGLYCAN L-ALANYL-D-GLUTAMATE ENDOPEPTIDASE CWLK"/>
    <property type="match status" value="1"/>
</dbReference>
<accession>A0A917B6B9</accession>
<dbReference type="GO" id="GO:0006508">
    <property type="term" value="P:proteolysis"/>
    <property type="evidence" value="ECO:0007669"/>
    <property type="project" value="InterPro"/>
</dbReference>
<dbReference type="Pfam" id="PF02557">
    <property type="entry name" value="VanY"/>
    <property type="match status" value="1"/>
</dbReference>
<dbReference type="InterPro" id="IPR003709">
    <property type="entry name" value="VanY-like_core_dom"/>
</dbReference>
<dbReference type="Gene3D" id="3.30.1380.10">
    <property type="match status" value="1"/>
</dbReference>
<gene>
    <name evidence="3" type="ORF">GCM10011399_16080</name>
</gene>
<dbReference type="InterPro" id="IPR052179">
    <property type="entry name" value="DD-CPase-like"/>
</dbReference>
<dbReference type="InterPro" id="IPR009045">
    <property type="entry name" value="Zn_M74/Hedgehog-like"/>
</dbReference>
<sequence length="269" mass="28312">MPRRLFVGMVVAAGAAATAAIIELVKPGPISAGLPTEPVAAATSVLPATNAPAATPSTAPAVFDKAAFSIDDPTSIWFVVNKLRPIPDATAFVPPGLLPIPASMLNPFGHKLRPETIDALAQMFTAAQTQIGVTLVAQSGYRSFQSQTDAYASYVDSLGTAAADATSARPGYSEHQTGFAIDILDTISGCGTDGDCLGNTPTGRWLANNAYLYGFLLRYQNGQTEITGYEYEPWHFRFIGTNLATHLHTIGIATLEEFFGLPAAPSYAT</sequence>
<evidence type="ECO:0000256" key="1">
    <source>
        <dbReference type="SAM" id="SignalP"/>
    </source>
</evidence>